<gene>
    <name evidence="1" type="ORF">AYI69_g923</name>
</gene>
<proteinExistence type="predicted"/>
<protein>
    <submittedName>
        <fullName evidence="1">Uncharacterized protein</fullName>
    </submittedName>
</protein>
<dbReference type="EMBL" id="LSSM01000247">
    <property type="protein sequence ID" value="OMJ29567.1"/>
    <property type="molecule type" value="Genomic_DNA"/>
</dbReference>
<dbReference type="Proteomes" id="UP000187429">
    <property type="component" value="Unassembled WGS sequence"/>
</dbReference>
<name>A0A1R1YRQ5_9FUNG</name>
<comment type="caution">
    <text evidence="1">The sequence shown here is derived from an EMBL/GenBank/DDBJ whole genome shotgun (WGS) entry which is preliminary data.</text>
</comment>
<keyword evidence="2" id="KW-1185">Reference proteome</keyword>
<dbReference type="AlphaFoldDB" id="A0A1R1YRQ5"/>
<sequence>MSYIRYLRDRTAWAARYAAKGPTQHDMHIPLFAKLSIYFDISQFKLQRPRVKSLKGLTNAGIVDRACPV</sequence>
<evidence type="ECO:0000313" key="1">
    <source>
        <dbReference type="EMBL" id="OMJ29567.1"/>
    </source>
</evidence>
<reference evidence="2" key="1">
    <citation type="submission" date="2017-01" db="EMBL/GenBank/DDBJ databases">
        <authorList>
            <person name="Wang Y."/>
            <person name="White M."/>
            <person name="Kvist S."/>
            <person name="Moncalvo J.-M."/>
        </authorList>
    </citation>
    <scope>NUCLEOTIDE SEQUENCE [LARGE SCALE GENOMIC DNA]</scope>
    <source>
        <strain evidence="2">ID-206-W2</strain>
    </source>
</reference>
<accession>A0A1R1YRQ5</accession>
<evidence type="ECO:0000313" key="2">
    <source>
        <dbReference type="Proteomes" id="UP000187429"/>
    </source>
</evidence>
<organism evidence="1 2">
    <name type="scientific">Smittium culicis</name>
    <dbReference type="NCBI Taxonomy" id="133412"/>
    <lineage>
        <taxon>Eukaryota</taxon>
        <taxon>Fungi</taxon>
        <taxon>Fungi incertae sedis</taxon>
        <taxon>Zoopagomycota</taxon>
        <taxon>Kickxellomycotina</taxon>
        <taxon>Harpellomycetes</taxon>
        <taxon>Harpellales</taxon>
        <taxon>Legeriomycetaceae</taxon>
        <taxon>Smittium</taxon>
    </lineage>
</organism>